<keyword evidence="3" id="KW-1185">Reference proteome</keyword>
<dbReference type="PANTHER" id="PTHR43441:SF2">
    <property type="entry name" value="FAMILY ACETYLTRANSFERASE, PUTATIVE (AFU_ORTHOLOGUE AFUA_7G00850)-RELATED"/>
    <property type="match status" value="1"/>
</dbReference>
<protein>
    <recommendedName>
        <fullName evidence="1">N-acetyltransferase domain-containing protein</fullName>
    </recommendedName>
</protein>
<dbReference type="EMBL" id="JNBS01001966">
    <property type="protein sequence ID" value="OQR96519.1"/>
    <property type="molecule type" value="Genomic_DNA"/>
</dbReference>
<evidence type="ECO:0000259" key="1">
    <source>
        <dbReference type="Pfam" id="PF13302"/>
    </source>
</evidence>
<dbReference type="STRING" id="74557.A0A1V9ZEU8"/>
<comment type="caution">
    <text evidence="2">The sequence shown here is derived from an EMBL/GenBank/DDBJ whole genome shotgun (WGS) entry which is preliminary data.</text>
</comment>
<dbReference type="OrthoDB" id="41238at2759"/>
<evidence type="ECO:0000313" key="2">
    <source>
        <dbReference type="EMBL" id="OQR96519.1"/>
    </source>
</evidence>
<dbReference type="InterPro" id="IPR051908">
    <property type="entry name" value="Ribosomal_N-acetyltransferase"/>
</dbReference>
<dbReference type="Gene3D" id="3.40.630.30">
    <property type="match status" value="1"/>
</dbReference>
<dbReference type="Proteomes" id="UP000243217">
    <property type="component" value="Unassembled WGS sequence"/>
</dbReference>
<organism evidence="2 3">
    <name type="scientific">Thraustotheca clavata</name>
    <dbReference type="NCBI Taxonomy" id="74557"/>
    <lineage>
        <taxon>Eukaryota</taxon>
        <taxon>Sar</taxon>
        <taxon>Stramenopiles</taxon>
        <taxon>Oomycota</taxon>
        <taxon>Saprolegniomycetes</taxon>
        <taxon>Saprolegniales</taxon>
        <taxon>Achlyaceae</taxon>
        <taxon>Thraustotheca</taxon>
    </lineage>
</organism>
<sequence length="238" mass="27068">MSQESNCLDEKTLERAATYPIKPASLELDGQLVKIRPLHSADLVATEQLAHHLYDMSSGKALGGYYGDDEYDADALIWRHMLSGPYSSYEDFAKSRIIEMEIERNFVVYHAQTDIPIGMVALMNHSSKDLRVEIGNTWYVPAAQGTGANRETVYLLLRHLFEVLGYRRVEWRCNNLNFRSRKAALTLGFTMEAVLRQVMICKGLSRDDNVLAMLDGEWPQVKQMLEHQIQATIDAVNN</sequence>
<dbReference type="Pfam" id="PF13302">
    <property type="entry name" value="Acetyltransf_3"/>
    <property type="match status" value="1"/>
</dbReference>
<dbReference type="GO" id="GO:1990189">
    <property type="term" value="F:protein N-terminal-serine acetyltransferase activity"/>
    <property type="evidence" value="ECO:0007669"/>
    <property type="project" value="TreeGrafter"/>
</dbReference>
<dbReference type="PANTHER" id="PTHR43441">
    <property type="entry name" value="RIBOSOMAL-PROTEIN-SERINE ACETYLTRANSFERASE"/>
    <property type="match status" value="1"/>
</dbReference>
<dbReference type="SUPFAM" id="SSF55729">
    <property type="entry name" value="Acyl-CoA N-acyltransferases (Nat)"/>
    <property type="match status" value="1"/>
</dbReference>
<reference evidence="2 3" key="1">
    <citation type="journal article" date="2014" name="Genome Biol. Evol.">
        <title>The secreted proteins of Achlya hypogyna and Thraustotheca clavata identify the ancestral oomycete secretome and reveal gene acquisitions by horizontal gene transfer.</title>
        <authorList>
            <person name="Misner I."/>
            <person name="Blouin N."/>
            <person name="Leonard G."/>
            <person name="Richards T.A."/>
            <person name="Lane C.E."/>
        </authorList>
    </citation>
    <scope>NUCLEOTIDE SEQUENCE [LARGE SCALE GENOMIC DNA]</scope>
    <source>
        <strain evidence="2 3">ATCC 34112</strain>
    </source>
</reference>
<name>A0A1V9ZEU8_9STRA</name>
<dbReference type="AlphaFoldDB" id="A0A1V9ZEU8"/>
<dbReference type="InterPro" id="IPR016181">
    <property type="entry name" value="Acyl_CoA_acyltransferase"/>
</dbReference>
<proteinExistence type="predicted"/>
<gene>
    <name evidence="2" type="ORF">THRCLA_07261</name>
</gene>
<feature type="domain" description="N-acetyltransferase" evidence="1">
    <location>
        <begin position="77"/>
        <end position="190"/>
    </location>
</feature>
<dbReference type="InterPro" id="IPR000182">
    <property type="entry name" value="GNAT_dom"/>
</dbReference>
<evidence type="ECO:0000313" key="3">
    <source>
        <dbReference type="Proteomes" id="UP000243217"/>
    </source>
</evidence>
<accession>A0A1V9ZEU8</accession>
<dbReference type="GO" id="GO:0008999">
    <property type="term" value="F:protein-N-terminal-alanine acetyltransferase activity"/>
    <property type="evidence" value="ECO:0007669"/>
    <property type="project" value="TreeGrafter"/>
</dbReference>